<dbReference type="OrthoDB" id="248877at2"/>
<feature type="domain" description="CzcB-like barrel-sandwich hybrid" evidence="4">
    <location>
        <begin position="429"/>
        <end position="576"/>
    </location>
</feature>
<feature type="coiled-coil region" evidence="2">
    <location>
        <begin position="517"/>
        <end position="544"/>
    </location>
</feature>
<evidence type="ECO:0000256" key="1">
    <source>
        <dbReference type="ARBA" id="ARBA00022448"/>
    </source>
</evidence>
<evidence type="ECO:0000256" key="3">
    <source>
        <dbReference type="SAM" id="Phobius"/>
    </source>
</evidence>
<keyword evidence="6" id="KW-1185">Reference proteome</keyword>
<keyword evidence="3" id="KW-1133">Transmembrane helix</keyword>
<evidence type="ECO:0000259" key="4">
    <source>
        <dbReference type="Pfam" id="PF25973"/>
    </source>
</evidence>
<dbReference type="InterPro" id="IPR058647">
    <property type="entry name" value="BSH_CzcB-like"/>
</dbReference>
<proteinExistence type="predicted"/>
<gene>
    <name evidence="5" type="ORF">FF011L_51160</name>
</gene>
<evidence type="ECO:0000313" key="6">
    <source>
        <dbReference type="Proteomes" id="UP000320672"/>
    </source>
</evidence>
<dbReference type="Gene3D" id="1.10.287.470">
    <property type="entry name" value="Helix hairpin bin"/>
    <property type="match status" value="1"/>
</dbReference>
<keyword evidence="3" id="KW-0812">Transmembrane</keyword>
<dbReference type="KEGG" id="rml:FF011L_51160"/>
<keyword evidence="3" id="KW-0472">Membrane</keyword>
<dbReference type="PANTHER" id="PTHR30097:SF4">
    <property type="entry name" value="SLR6042 PROTEIN"/>
    <property type="match status" value="1"/>
</dbReference>
<dbReference type="GO" id="GO:0030313">
    <property type="term" value="C:cell envelope"/>
    <property type="evidence" value="ECO:0007669"/>
    <property type="project" value="TreeGrafter"/>
</dbReference>
<dbReference type="Proteomes" id="UP000320672">
    <property type="component" value="Chromosome"/>
</dbReference>
<evidence type="ECO:0000256" key="2">
    <source>
        <dbReference type="SAM" id="Coils"/>
    </source>
</evidence>
<dbReference type="EMBL" id="CP036262">
    <property type="protein sequence ID" value="QDS96308.1"/>
    <property type="molecule type" value="Genomic_DNA"/>
</dbReference>
<name>A0A517MN42_9BACT</name>
<dbReference type="PANTHER" id="PTHR30097">
    <property type="entry name" value="CATION EFFLUX SYSTEM PROTEIN CUSB"/>
    <property type="match status" value="1"/>
</dbReference>
<organism evidence="5 6">
    <name type="scientific">Roseimaritima multifibrata</name>
    <dbReference type="NCBI Taxonomy" id="1930274"/>
    <lineage>
        <taxon>Bacteria</taxon>
        <taxon>Pseudomonadati</taxon>
        <taxon>Planctomycetota</taxon>
        <taxon>Planctomycetia</taxon>
        <taxon>Pirellulales</taxon>
        <taxon>Pirellulaceae</taxon>
        <taxon>Roseimaritima</taxon>
    </lineage>
</organism>
<evidence type="ECO:0000313" key="5">
    <source>
        <dbReference type="EMBL" id="QDS96308.1"/>
    </source>
</evidence>
<dbReference type="InterPro" id="IPR051909">
    <property type="entry name" value="MFP_Cation_Efflux"/>
</dbReference>
<dbReference type="Gene3D" id="2.40.50.100">
    <property type="match status" value="1"/>
</dbReference>
<dbReference type="GO" id="GO:0060003">
    <property type="term" value="P:copper ion export"/>
    <property type="evidence" value="ECO:0007669"/>
    <property type="project" value="TreeGrafter"/>
</dbReference>
<sequence length="696" mass="76553">MVVFGFLAVSNGCLTVPVIPPSSADVAKEQREEIRAASGPLGLVDRVLRIIDNREIHDAAASRSADVSENHWRSVVQAIVETTHAGMVVYRIGPITSSLATADLQFVGPAKDDFQRSEVQANLLACFRGMAPQPSAVPADSVLQSTGRIWTVSDPLNDVRLLVWMPSELDLVSETVWLRCLNALVPHVDASIQQGMQPAASSSLSRFHHSLDASQTAAQIANDMRFLLQLDRVTVLVRRGRRYRVEAVSGAAQFHRRSNLIRALEQLAGIVAVTKQPFLYPHEDELPPQIEEALADYLDQSSVDRMRMIPLVADAATDSDGVDVPRPLPFAMLVLEKIAAESEALNVVAIPDPGAMIDHAAWALHNSQSHSRLFLLPVWRFLGGMWDRGKRWWVLVACLLLVGLIAAGALIQVEHYVVAEGRLQPAHRQHLFAPLDGVIDEVRVQHGDFVTPGDVLVTLQSSELERQLEESLGQIQTIERRLTAVRSNRVSEGRRRVGDASAVGSAVAANGGLAGEEQQLVAERDNLQRQVELLRKLQEQLQVQSPLAGQVVSWDLQQRIGSRPVSRGHQLLTIADVQGDWILELVLPDEDLGTVRSAAEIAGKPLAIEYALATDPEHQYAATLNRIGTAAERDETRASYVPLEARLAEEPNQRHVGAEVRAKIACGQRSLAASWFSDVVRVFQQSIGFHFWRAER</sequence>
<dbReference type="AlphaFoldDB" id="A0A517MN42"/>
<reference evidence="5 6" key="1">
    <citation type="submission" date="2019-02" db="EMBL/GenBank/DDBJ databases">
        <title>Deep-cultivation of Planctomycetes and their phenomic and genomic characterization uncovers novel biology.</title>
        <authorList>
            <person name="Wiegand S."/>
            <person name="Jogler M."/>
            <person name="Boedeker C."/>
            <person name="Pinto D."/>
            <person name="Vollmers J."/>
            <person name="Rivas-Marin E."/>
            <person name="Kohn T."/>
            <person name="Peeters S.H."/>
            <person name="Heuer A."/>
            <person name="Rast P."/>
            <person name="Oberbeckmann S."/>
            <person name="Bunk B."/>
            <person name="Jeske O."/>
            <person name="Meyerdierks A."/>
            <person name="Storesund J.E."/>
            <person name="Kallscheuer N."/>
            <person name="Luecker S."/>
            <person name="Lage O.M."/>
            <person name="Pohl T."/>
            <person name="Merkel B.J."/>
            <person name="Hornburger P."/>
            <person name="Mueller R.-W."/>
            <person name="Bruemmer F."/>
            <person name="Labrenz M."/>
            <person name="Spormann A.M."/>
            <person name="Op den Camp H."/>
            <person name="Overmann J."/>
            <person name="Amann R."/>
            <person name="Jetten M.S.M."/>
            <person name="Mascher T."/>
            <person name="Medema M.H."/>
            <person name="Devos D.P."/>
            <person name="Kaster A.-K."/>
            <person name="Ovreas L."/>
            <person name="Rohde M."/>
            <person name="Galperin M.Y."/>
            <person name="Jogler C."/>
        </authorList>
    </citation>
    <scope>NUCLEOTIDE SEQUENCE [LARGE SCALE GENOMIC DNA]</scope>
    <source>
        <strain evidence="5 6">FF011L</strain>
    </source>
</reference>
<keyword evidence="2" id="KW-0175">Coiled coil</keyword>
<dbReference type="Pfam" id="PF25973">
    <property type="entry name" value="BSH_CzcB"/>
    <property type="match status" value="1"/>
</dbReference>
<protein>
    <submittedName>
        <fullName evidence="5">HlyD family secretion protein</fullName>
    </submittedName>
</protein>
<dbReference type="GO" id="GO:0015679">
    <property type="term" value="P:plasma membrane copper ion transport"/>
    <property type="evidence" value="ECO:0007669"/>
    <property type="project" value="TreeGrafter"/>
</dbReference>
<feature type="transmembrane region" description="Helical" evidence="3">
    <location>
        <begin position="392"/>
        <end position="413"/>
    </location>
</feature>
<accession>A0A517MN42</accession>
<keyword evidence="1" id="KW-0813">Transport</keyword>